<evidence type="ECO:0000313" key="9">
    <source>
        <dbReference type="EMBL" id="KPV73694.1"/>
    </source>
</evidence>
<proteinExistence type="inferred from homology"/>
<feature type="compositionally biased region" description="Low complexity" evidence="6">
    <location>
        <begin position="2022"/>
        <end position="2063"/>
    </location>
</feature>
<dbReference type="Pfam" id="PF06920">
    <property type="entry name" value="DHR-2_Lobe_A"/>
    <property type="match status" value="1"/>
</dbReference>
<dbReference type="STRING" id="578459.A0A0P9FD73"/>
<dbReference type="Gene3D" id="1.25.40.410">
    <property type="match status" value="1"/>
</dbReference>
<dbReference type="CDD" id="cd08679">
    <property type="entry name" value="C2_DOCK180_related"/>
    <property type="match status" value="1"/>
</dbReference>
<keyword evidence="3" id="KW-0597">Phosphoprotein</keyword>
<dbReference type="InterPro" id="IPR032376">
    <property type="entry name" value="DOCK_N"/>
</dbReference>
<dbReference type="GO" id="GO:0005886">
    <property type="term" value="C:plasma membrane"/>
    <property type="evidence" value="ECO:0007669"/>
    <property type="project" value="TreeGrafter"/>
</dbReference>
<dbReference type="Gene3D" id="1.20.1270.350">
    <property type="entry name" value="Dedicator of cytokinesis N-terminal subdomain"/>
    <property type="match status" value="1"/>
</dbReference>
<keyword evidence="10" id="KW-1185">Reference proteome</keyword>
<dbReference type="CDD" id="cd11684">
    <property type="entry name" value="DHR2_DOCK"/>
    <property type="match status" value="1"/>
</dbReference>
<dbReference type="Proteomes" id="UP000053890">
    <property type="component" value="Unassembled WGS sequence"/>
</dbReference>
<dbReference type="Pfam" id="PF20421">
    <property type="entry name" value="DHR-2_Lobe_C"/>
    <property type="match status" value="1"/>
</dbReference>
<feature type="compositionally biased region" description="Polar residues" evidence="6">
    <location>
        <begin position="226"/>
        <end position="239"/>
    </location>
</feature>
<gene>
    <name evidence="9" type="ORF">RHOBADRAFT_54888</name>
</gene>
<evidence type="ECO:0000313" key="10">
    <source>
        <dbReference type="Proteomes" id="UP000053890"/>
    </source>
</evidence>
<evidence type="ECO:0000256" key="1">
    <source>
        <dbReference type="ARBA" id="ARBA00004496"/>
    </source>
</evidence>
<dbReference type="Pfam" id="PF23554">
    <property type="entry name" value="TPR_DOCK"/>
    <property type="match status" value="2"/>
</dbReference>
<feature type="region of interest" description="Disordered" evidence="6">
    <location>
        <begin position="219"/>
        <end position="239"/>
    </location>
</feature>
<feature type="compositionally biased region" description="Polar residues" evidence="6">
    <location>
        <begin position="2069"/>
        <end position="2087"/>
    </location>
</feature>
<dbReference type="OrthoDB" id="18896at2759"/>
<dbReference type="InterPro" id="IPR027357">
    <property type="entry name" value="DOCKER_dom"/>
</dbReference>
<keyword evidence="2" id="KW-0963">Cytoplasm</keyword>
<feature type="domain" description="C2 DOCK-type" evidence="7">
    <location>
        <begin position="692"/>
        <end position="867"/>
    </location>
</feature>
<evidence type="ECO:0000256" key="4">
    <source>
        <dbReference type="ARBA" id="ARBA00022658"/>
    </source>
</evidence>
<feature type="region of interest" description="Disordered" evidence="6">
    <location>
        <begin position="517"/>
        <end position="578"/>
    </location>
</feature>
<dbReference type="PANTHER" id="PTHR45653">
    <property type="entry name" value="DEDICATOR OF CYTOKINESIS"/>
    <property type="match status" value="1"/>
</dbReference>
<feature type="compositionally biased region" description="Low complexity" evidence="6">
    <location>
        <begin position="529"/>
        <end position="547"/>
    </location>
</feature>
<dbReference type="InterPro" id="IPR027007">
    <property type="entry name" value="C2_DOCK-type_domain"/>
</dbReference>
<dbReference type="OMA" id="LWDNQAF"/>
<organism evidence="9 10">
    <name type="scientific">Rhodotorula graminis (strain WP1)</name>
    <dbReference type="NCBI Taxonomy" id="578459"/>
    <lineage>
        <taxon>Eukaryota</taxon>
        <taxon>Fungi</taxon>
        <taxon>Dikarya</taxon>
        <taxon>Basidiomycota</taxon>
        <taxon>Pucciniomycotina</taxon>
        <taxon>Microbotryomycetes</taxon>
        <taxon>Sporidiobolales</taxon>
        <taxon>Sporidiobolaceae</taxon>
        <taxon>Rhodotorula</taxon>
    </lineage>
</organism>
<feature type="region of interest" description="Disordered" evidence="6">
    <location>
        <begin position="164"/>
        <end position="191"/>
    </location>
</feature>
<dbReference type="Gene3D" id="2.60.40.150">
    <property type="entry name" value="C2 domain"/>
    <property type="match status" value="1"/>
</dbReference>
<accession>A0A0P9FD73</accession>
<dbReference type="PROSITE" id="PS51651">
    <property type="entry name" value="DOCKER"/>
    <property type="match status" value="1"/>
</dbReference>
<dbReference type="RefSeq" id="XP_018269743.1">
    <property type="nucleotide sequence ID" value="XM_018417547.1"/>
</dbReference>
<dbReference type="InterPro" id="IPR026791">
    <property type="entry name" value="DOCK"/>
</dbReference>
<dbReference type="InterPro" id="IPR035892">
    <property type="entry name" value="C2_domain_sf"/>
</dbReference>
<dbReference type="EMBL" id="KQ474082">
    <property type="protein sequence ID" value="KPV73694.1"/>
    <property type="molecule type" value="Genomic_DNA"/>
</dbReference>
<protein>
    <submittedName>
        <fullName evidence="9">Uncharacterized protein</fullName>
    </submittedName>
</protein>
<dbReference type="GO" id="GO:0005085">
    <property type="term" value="F:guanyl-nucleotide exchange factor activity"/>
    <property type="evidence" value="ECO:0007669"/>
    <property type="project" value="UniProtKB-KW"/>
</dbReference>
<feature type="compositionally biased region" description="Polar residues" evidence="6">
    <location>
        <begin position="2107"/>
        <end position="2119"/>
    </location>
</feature>
<evidence type="ECO:0000259" key="7">
    <source>
        <dbReference type="PROSITE" id="PS51650"/>
    </source>
</evidence>
<dbReference type="InterPro" id="IPR043161">
    <property type="entry name" value="DOCK_C_lobe_A"/>
</dbReference>
<dbReference type="InterPro" id="IPR042455">
    <property type="entry name" value="DOCK_N_sub1"/>
</dbReference>
<reference evidence="9 10" key="1">
    <citation type="journal article" date="2015" name="Front. Microbiol.">
        <title>Genome sequence of the plant growth promoting endophytic yeast Rhodotorula graminis WP1.</title>
        <authorList>
            <person name="Firrincieli A."/>
            <person name="Otillar R."/>
            <person name="Salamov A."/>
            <person name="Schmutz J."/>
            <person name="Khan Z."/>
            <person name="Redman R.S."/>
            <person name="Fleck N.D."/>
            <person name="Lindquist E."/>
            <person name="Grigoriev I.V."/>
            <person name="Doty S.L."/>
        </authorList>
    </citation>
    <scope>NUCLEOTIDE SEQUENCE [LARGE SCALE GENOMIC DNA]</scope>
    <source>
        <strain evidence="9 10">WP1</strain>
    </source>
</reference>
<dbReference type="PANTHER" id="PTHR45653:SF10">
    <property type="entry name" value="MYOBLAST CITY, ISOFORM B"/>
    <property type="match status" value="1"/>
</dbReference>
<comment type="subcellular location">
    <subcellularLocation>
        <location evidence="1">Cytoplasm</location>
    </subcellularLocation>
</comment>
<dbReference type="GO" id="GO:0031267">
    <property type="term" value="F:small GTPase binding"/>
    <property type="evidence" value="ECO:0007669"/>
    <property type="project" value="TreeGrafter"/>
</dbReference>
<feature type="region of interest" description="Disordered" evidence="6">
    <location>
        <begin position="2135"/>
        <end position="2154"/>
    </location>
</feature>
<keyword evidence="4" id="KW-0344">Guanine-nucleotide releasing factor</keyword>
<comment type="similarity">
    <text evidence="5">Belongs to the DOCK family.</text>
</comment>
<dbReference type="GO" id="GO:0005737">
    <property type="term" value="C:cytoplasm"/>
    <property type="evidence" value="ECO:0007669"/>
    <property type="project" value="UniProtKB-SubCell"/>
</dbReference>
<dbReference type="InterPro" id="IPR046769">
    <property type="entry name" value="DOCKER_Lobe_A"/>
</dbReference>
<evidence type="ECO:0000256" key="3">
    <source>
        <dbReference type="ARBA" id="ARBA00022553"/>
    </source>
</evidence>
<evidence type="ECO:0000256" key="5">
    <source>
        <dbReference type="PROSITE-ProRule" id="PRU00983"/>
    </source>
</evidence>
<dbReference type="Pfam" id="PF14429">
    <property type="entry name" value="DOCK-C2"/>
    <property type="match status" value="1"/>
</dbReference>
<feature type="region of interest" description="Disordered" evidence="6">
    <location>
        <begin position="2022"/>
        <end position="2130"/>
    </location>
</feature>
<dbReference type="InterPro" id="IPR046773">
    <property type="entry name" value="DOCKER_Lobe_C"/>
</dbReference>
<dbReference type="GO" id="GO:0007264">
    <property type="term" value="P:small GTPase-mediated signal transduction"/>
    <property type="evidence" value="ECO:0007669"/>
    <property type="project" value="InterPro"/>
</dbReference>
<evidence type="ECO:0000259" key="8">
    <source>
        <dbReference type="PROSITE" id="PS51651"/>
    </source>
</evidence>
<dbReference type="Pfam" id="PF16172">
    <property type="entry name" value="DOCK_N"/>
    <property type="match status" value="1"/>
</dbReference>
<sequence>MDAPEPPASSTTAPQHLIAHGTWSPAAQIAYGIASATFSPSTASHDPDSGTQVELNPHLVPLEVGDEVYVVEVFRPSRSVASSSASTTEDGVWYRGYVVSTAPNPRLPSPTDAAAFHSSASSGLAPALAQEPQVALGIFPASHVQIREHLADDAERTFSHLADLEERGSPAAGGSDDLFRSTSRAGGSGRAARMEILQEEDEPDEDGVVNGDRLSRRQSRLVQLAPASSSTKARNRSSVGSAATFGQQFATEQRVAFRSSRLSFTGDLDAARPPPPLPNLKCGDETISGTDEPLVDEIACALREWASALYSHLYRRNYVLFDTVREHITVLHAARKQLLSGALSADERRSPRRDAVARLVQGNVEQGLDVIVRDPRSGGLVDVNVEGEVDHESSLSVVKMYAAQVALAYGAPMPSTGLAREPAPPSSSSSSYHVVLDVRHLAAQVAAPGEHVELAFSLYAKGESRFVTEEYCLVLNAAGAPARDGPMRTVFRDLGQHDVSDQLFLVCRIVKNGALKGSSGGGPSPASPSPQADSSSSFFQPSASRSDAASIDTSSSRPARGGKGPRSMLVTDSSGRQSCRRPFGCAVLEISHLDPRLVDDVSSDSPSILADKQMPVFVPTVETSFSTLHEDIIASRVKEFEKHARAEHLSVGVSILQGSAAALARRLPVLVAGAPTTGRLDFADVALPGDQRNDVYVALSSGDFRQGAASSGAGANGGGTSTVWSLAQLAAGSAAGTFEVAIEYTSTVLRANNCPTWAENVKLAIAPERIVDCHLFLTVRNRARASSDPPFAFAYLPLFPASSSAFLSDGIHTLVLYRYDHQVASPSFYLQVPAVHDSSRQGPSVPPAVAKTLIPLRDTVTLRTHLVSTAHTQNETILRLLRWQQDLVHDPDLMRDTLAKLTFTSELEVGKFLRTILDSLFGILVSTANSSGELDDLVFQALVVIFGFVSDKRLTNFRPVLDQYISQSFTSSAASSHIVGQLQRLLRSPASPETATSLRSTIKVFKWLLRLVVRSREIQRAKEPGFGTTASTLEAGFKSDISAVLKQLNALMRTTSPSSIIGTQTVVLQHFPTILPELAAVFAEDELLEVVIAFVDSVGAVKGKMAVWKILCLRELAHSTLFVSPSGRAALVPSMIRWLKPFLAKFDAMAACSPKDPQATRDAARVGWVEGIRLATGVVAAMLDVVHEALVEPSLARDLLAQEHDNVEYLLALVPRLLEAYRELENLAYLDAIERQRSQASIPAVVPLAFPSSYPVALLSYPPNRSRKLAAGGRAPTQKDGDDEPAWPTLRSGLGDIACVFLAMVQLAPRAILVNWLEATVEVEGRDTFARQLGSIFRVARGILENEAFPAEWLNTTALAHRVVLKLVEPAAEVLAREFVPPPTASFQFNTSLWRDFFGVLLELLSSTQLLIEEFSPQKRRAVWRLAGDVRGEGALVLSHAWSVISRSSERQQQQKGAGFQVQFVPALVEKVLALCLSHHDELRRVAVNILYSMIVAEFELSRHFALIEAECIDKLDKLFGQQTKGDEVSRSFFVTQLRQLFVDADLDDELRAQAASFLDSIDSFLDLLLAVRGLPEGDEYQDDRIISTLKLMSFIRTIGRSEIFVRYVQRLVGHHNACGNYVEAALTLKLHADLHEWNLSNLVDPLPDLDLPRQTEFARKETLYLRILEHLGKGQAYETAIDLVRELELEYERTFNYPRLAELLHLKAELYARIAQADRQFGAFFRVAFFGTRWPSSISGKQFIYRGEPAETLGSFVERMMNKHSSATLLQTSEIPSDDVQHGDSQFLQITAVTAEVDQTAPVFMGPDVPAYVQAYYLHNETNTFSFTRPLRKDPVGHPVGSTSEPAASWSEKTVLIVEDSFPTVLRRSEVIEIRLIEISPVENAVRAVYAQQKELATLERRYRALAQSENEGGFDSTQLSRALNSACDTPVDKGVSMYRRVFLEPGYVAHLPPSQVAIVRQLETAIDELVVTLVRCLKLHALVVSPDMRAFHDTLERFFEKNFAAELARLPDHAFYEPASSGRVHASSTGSSSARSTTRSEGSVPAVSSSPSAIPPGSISAVKRESVSAQAANDESLETRMNSATPYPRAASISSSTARDGRASPTRSLVSVRSGSLNGDGAAPVRRPSLLHTAVKKLGRRKGSEVAAVAEE</sequence>
<dbReference type="Gene3D" id="1.20.58.740">
    <property type="match status" value="1"/>
</dbReference>
<name>A0A0P9FD73_RHOGW</name>
<feature type="region of interest" description="Disordered" evidence="6">
    <location>
        <begin position="1268"/>
        <end position="1287"/>
    </location>
</feature>
<dbReference type="InterPro" id="IPR043162">
    <property type="entry name" value="DOCK_C_lobe_C"/>
</dbReference>
<dbReference type="InterPro" id="IPR056372">
    <property type="entry name" value="TPR_DOCK"/>
</dbReference>
<dbReference type="PROSITE" id="PS51650">
    <property type="entry name" value="C2_DOCK"/>
    <property type="match status" value="1"/>
</dbReference>
<dbReference type="GeneID" id="28977995"/>
<feature type="domain" description="DOCKER" evidence="8">
    <location>
        <begin position="1596"/>
        <end position="2017"/>
    </location>
</feature>
<evidence type="ECO:0000256" key="6">
    <source>
        <dbReference type="SAM" id="MobiDB-lite"/>
    </source>
</evidence>
<evidence type="ECO:0000256" key="2">
    <source>
        <dbReference type="ARBA" id="ARBA00022490"/>
    </source>
</evidence>